<dbReference type="PRINTS" id="PR01320">
    <property type="entry name" value="KIRCHANNEL"/>
</dbReference>
<keyword evidence="6" id="KW-0630">Potassium</keyword>
<keyword evidence="8" id="KW-0406">Ion transport</keyword>
<organism evidence="14 15">
    <name type="scientific">Hymenobacter negativus</name>
    <dbReference type="NCBI Taxonomy" id="2795026"/>
    <lineage>
        <taxon>Bacteria</taxon>
        <taxon>Pseudomonadati</taxon>
        <taxon>Bacteroidota</taxon>
        <taxon>Cytophagia</taxon>
        <taxon>Cytophagales</taxon>
        <taxon>Hymenobacteraceae</taxon>
        <taxon>Hymenobacter</taxon>
    </lineage>
</organism>
<dbReference type="SUPFAM" id="SSF81296">
    <property type="entry name" value="E set domains"/>
    <property type="match status" value="1"/>
</dbReference>
<sequence>MTFFCFVNPPAHHSTIMPTLDPGIGEKFSRRTKRAINHDGSFNVRRRGGPHRHDPYQWLIQMDWYPFIGLVVVFFTVLNVAFALAFMALGLEDLPGVAAPHDGVQDFLSALFFSIQTFTSVGYGHVYPGTNATGFLSSVEALVGVLTFALATGLLYGRFSRPTARIHFSRTAIISRRADGTPCLQFRIANQRNNILIDLQARVLLKTTDPATNDQTYALLPLERDAISFFPLSWTIVHDITPDSPLHGLLPIDYERLDVEIIIQLKAYDDTFAQDVHARNSYTHDEIEWYRRFIRAYEVGDDGIAVVDLDMVHQTEALAVTV</sequence>
<keyword evidence="2" id="KW-0813">Transport</keyword>
<keyword evidence="15" id="KW-1185">Reference proteome</keyword>
<evidence type="ECO:0000313" key="14">
    <source>
        <dbReference type="EMBL" id="MBH8559322.1"/>
    </source>
</evidence>
<comment type="caution">
    <text evidence="14">The sequence shown here is derived from an EMBL/GenBank/DDBJ whole genome shotgun (WGS) entry which is preliminary data.</text>
</comment>
<keyword evidence="4 11" id="KW-0812">Transmembrane</keyword>
<evidence type="ECO:0000256" key="6">
    <source>
        <dbReference type="ARBA" id="ARBA00022958"/>
    </source>
</evidence>
<feature type="domain" description="Potassium channel" evidence="12">
    <location>
        <begin position="89"/>
        <end position="155"/>
    </location>
</feature>
<dbReference type="InterPro" id="IPR013518">
    <property type="entry name" value="K_chnl_inward-rec_Kir_cyto"/>
</dbReference>
<evidence type="ECO:0000256" key="5">
    <source>
        <dbReference type="ARBA" id="ARBA00022882"/>
    </source>
</evidence>
<feature type="domain" description="Inward rectifier potassium channel C-terminal" evidence="13">
    <location>
        <begin position="166"/>
        <end position="318"/>
    </location>
</feature>
<dbReference type="InterPro" id="IPR013099">
    <property type="entry name" value="K_chnl_dom"/>
</dbReference>
<evidence type="ECO:0000256" key="10">
    <source>
        <dbReference type="ARBA" id="ARBA00023303"/>
    </source>
</evidence>
<dbReference type="InterPro" id="IPR016449">
    <property type="entry name" value="K_chnl_inward-rec_Kir"/>
</dbReference>
<evidence type="ECO:0000256" key="8">
    <source>
        <dbReference type="ARBA" id="ARBA00023065"/>
    </source>
</evidence>
<keyword evidence="7 11" id="KW-1133">Transmembrane helix</keyword>
<keyword evidence="5" id="KW-0851">Voltage-gated channel</keyword>
<evidence type="ECO:0000256" key="2">
    <source>
        <dbReference type="ARBA" id="ARBA00022448"/>
    </source>
</evidence>
<proteinExistence type="predicted"/>
<evidence type="ECO:0000256" key="1">
    <source>
        <dbReference type="ARBA" id="ARBA00004141"/>
    </source>
</evidence>
<dbReference type="Proteomes" id="UP000625631">
    <property type="component" value="Unassembled WGS sequence"/>
</dbReference>
<keyword evidence="9 11" id="KW-0472">Membrane</keyword>
<dbReference type="InterPro" id="IPR041647">
    <property type="entry name" value="IRK_C"/>
</dbReference>
<evidence type="ECO:0000259" key="13">
    <source>
        <dbReference type="Pfam" id="PF17655"/>
    </source>
</evidence>
<evidence type="ECO:0000256" key="3">
    <source>
        <dbReference type="ARBA" id="ARBA00022538"/>
    </source>
</evidence>
<dbReference type="PANTHER" id="PTHR11767">
    <property type="entry name" value="INWARD RECTIFIER POTASSIUM CHANNEL"/>
    <property type="match status" value="1"/>
</dbReference>
<keyword evidence="10" id="KW-0407">Ion channel</keyword>
<evidence type="ECO:0000313" key="15">
    <source>
        <dbReference type="Proteomes" id="UP000625631"/>
    </source>
</evidence>
<name>A0ABS0Q9Q3_9BACT</name>
<dbReference type="PANTHER" id="PTHR11767:SF102">
    <property type="entry name" value="INWARDLY RECTIFYING POTASSIUM CHANNEL 1, ISOFORM F"/>
    <property type="match status" value="1"/>
</dbReference>
<dbReference type="Gene3D" id="2.60.40.1400">
    <property type="entry name" value="G protein-activated inward rectifier potassium channel 1"/>
    <property type="match status" value="1"/>
</dbReference>
<evidence type="ECO:0000256" key="9">
    <source>
        <dbReference type="ARBA" id="ARBA00023136"/>
    </source>
</evidence>
<dbReference type="Pfam" id="PF07885">
    <property type="entry name" value="Ion_trans_2"/>
    <property type="match status" value="1"/>
</dbReference>
<feature type="transmembrane region" description="Helical" evidence="11">
    <location>
        <begin position="64"/>
        <end position="91"/>
    </location>
</feature>
<comment type="subcellular location">
    <subcellularLocation>
        <location evidence="1">Membrane</location>
        <topology evidence="1">Multi-pass membrane protein</topology>
    </subcellularLocation>
</comment>
<evidence type="ECO:0000256" key="11">
    <source>
        <dbReference type="SAM" id="Phobius"/>
    </source>
</evidence>
<feature type="transmembrane region" description="Helical" evidence="11">
    <location>
        <begin position="103"/>
        <end position="123"/>
    </location>
</feature>
<evidence type="ECO:0000256" key="7">
    <source>
        <dbReference type="ARBA" id="ARBA00022989"/>
    </source>
</evidence>
<protein>
    <submittedName>
        <fullName evidence="14">Potassium transporter</fullName>
    </submittedName>
</protein>
<reference evidence="14 15" key="1">
    <citation type="submission" date="2020-12" db="EMBL/GenBank/DDBJ databases">
        <title>Hymenobacter sp.</title>
        <authorList>
            <person name="Kim M.K."/>
        </authorList>
    </citation>
    <scope>NUCLEOTIDE SEQUENCE [LARGE SCALE GENOMIC DNA]</scope>
    <source>
        <strain evidence="14 15">BT442</strain>
    </source>
</reference>
<gene>
    <name evidence="14" type="ORF">I7X13_14765</name>
</gene>
<keyword evidence="3" id="KW-0633">Potassium transport</keyword>
<dbReference type="Pfam" id="PF17655">
    <property type="entry name" value="IRK_C"/>
    <property type="match status" value="1"/>
</dbReference>
<dbReference type="Gene3D" id="1.10.287.70">
    <property type="match status" value="1"/>
</dbReference>
<accession>A0ABS0Q9Q3</accession>
<evidence type="ECO:0000259" key="12">
    <source>
        <dbReference type="Pfam" id="PF07885"/>
    </source>
</evidence>
<dbReference type="EMBL" id="JAEDAE010000007">
    <property type="protein sequence ID" value="MBH8559322.1"/>
    <property type="molecule type" value="Genomic_DNA"/>
</dbReference>
<dbReference type="InterPro" id="IPR014756">
    <property type="entry name" value="Ig_E-set"/>
</dbReference>
<evidence type="ECO:0000256" key="4">
    <source>
        <dbReference type="ARBA" id="ARBA00022692"/>
    </source>
</evidence>
<feature type="transmembrane region" description="Helical" evidence="11">
    <location>
        <begin position="135"/>
        <end position="156"/>
    </location>
</feature>
<dbReference type="SUPFAM" id="SSF81324">
    <property type="entry name" value="Voltage-gated potassium channels"/>
    <property type="match status" value="1"/>
</dbReference>